<comment type="subcellular location">
    <subcellularLocation>
        <location evidence="10">Cell membrane</location>
        <topology evidence="10">Peripheral membrane protein</topology>
        <orientation evidence="10">Cytoplasmic side</orientation>
    </subcellularLocation>
</comment>
<dbReference type="GO" id="GO:0051991">
    <property type="term" value="F:UDP-N-acetyl-D-glucosamine:N-acetylmuramoyl-L-alanyl-D-glutamyl-meso-2,6-diaminopimelyl-D-alanyl-D-alanine-diphosphoundecaprenol 4-beta-N-acetylglucosaminlytransferase activity"/>
    <property type="evidence" value="ECO:0007669"/>
    <property type="project" value="RHEA"/>
</dbReference>
<evidence type="ECO:0000259" key="12">
    <source>
        <dbReference type="Pfam" id="PF04101"/>
    </source>
</evidence>
<feature type="domain" description="Glycosyltransferase family 28 N-terminal" evidence="11">
    <location>
        <begin position="3"/>
        <end position="140"/>
    </location>
</feature>
<reference evidence="13 14" key="1">
    <citation type="submission" date="2016-08" db="EMBL/GenBank/DDBJ databases">
        <title>Analysis of Carbohydrate Active Enzymes in Thermogemmatispora T81 Reveals Carbohydrate Degradation Ability.</title>
        <authorList>
            <person name="Tomazini A."/>
            <person name="Lal S."/>
            <person name="Stott M."/>
            <person name="Henrissat B."/>
            <person name="Polikarpov I."/>
            <person name="Sparling R."/>
            <person name="Levin D.B."/>
        </authorList>
    </citation>
    <scope>NUCLEOTIDE SEQUENCE [LARGE SCALE GENOMIC DNA]</scope>
    <source>
        <strain evidence="13 14">T81</strain>
    </source>
</reference>
<dbReference type="Proteomes" id="UP000248706">
    <property type="component" value="Unassembled WGS sequence"/>
</dbReference>
<evidence type="ECO:0000256" key="5">
    <source>
        <dbReference type="ARBA" id="ARBA00022960"/>
    </source>
</evidence>
<dbReference type="SUPFAM" id="SSF53756">
    <property type="entry name" value="UDP-Glycosyltransferase/glycogen phosphorylase"/>
    <property type="match status" value="1"/>
</dbReference>
<dbReference type="Pfam" id="PF03033">
    <property type="entry name" value="Glyco_transf_28"/>
    <property type="match status" value="1"/>
</dbReference>
<evidence type="ECO:0000313" key="14">
    <source>
        <dbReference type="Proteomes" id="UP000248706"/>
    </source>
</evidence>
<feature type="binding site" evidence="10">
    <location>
        <begin position="10"/>
        <end position="12"/>
    </location>
    <ligand>
        <name>UDP-N-acetyl-alpha-D-glucosamine</name>
        <dbReference type="ChEBI" id="CHEBI:57705"/>
    </ligand>
</feature>
<keyword evidence="4 10" id="KW-0808">Transferase</keyword>
<dbReference type="GO" id="GO:0050511">
    <property type="term" value="F:undecaprenyldiphospho-muramoylpentapeptide beta-N-acetylglucosaminyltransferase activity"/>
    <property type="evidence" value="ECO:0007669"/>
    <property type="project" value="UniProtKB-UniRule"/>
</dbReference>
<evidence type="ECO:0000256" key="6">
    <source>
        <dbReference type="ARBA" id="ARBA00022984"/>
    </source>
</evidence>
<comment type="caution">
    <text evidence="10">Lacks conserved residue(s) required for the propagation of feature annotation.</text>
</comment>
<dbReference type="Pfam" id="PF04101">
    <property type="entry name" value="Glyco_tran_28_C"/>
    <property type="match status" value="1"/>
</dbReference>
<keyword evidence="3 10" id="KW-0328">Glycosyltransferase</keyword>
<evidence type="ECO:0000256" key="8">
    <source>
        <dbReference type="ARBA" id="ARBA00023306"/>
    </source>
</evidence>
<dbReference type="InterPro" id="IPR006009">
    <property type="entry name" value="GlcNAc_MurG"/>
</dbReference>
<evidence type="ECO:0000256" key="7">
    <source>
        <dbReference type="ARBA" id="ARBA00023136"/>
    </source>
</evidence>
<dbReference type="PANTHER" id="PTHR21015:SF22">
    <property type="entry name" value="GLYCOSYLTRANSFERASE"/>
    <property type="match status" value="1"/>
</dbReference>
<feature type="binding site" evidence="10">
    <location>
        <position position="304"/>
    </location>
    <ligand>
        <name>UDP-N-acetyl-alpha-D-glucosamine</name>
        <dbReference type="ChEBI" id="CHEBI:57705"/>
    </ligand>
</feature>
<feature type="binding site" evidence="10">
    <location>
        <position position="164"/>
    </location>
    <ligand>
        <name>UDP-N-acetyl-alpha-D-glucosamine</name>
        <dbReference type="ChEBI" id="CHEBI:57705"/>
    </ligand>
</feature>
<evidence type="ECO:0000256" key="9">
    <source>
        <dbReference type="ARBA" id="ARBA00023316"/>
    </source>
</evidence>
<evidence type="ECO:0000256" key="4">
    <source>
        <dbReference type="ARBA" id="ARBA00022679"/>
    </source>
</evidence>
<keyword evidence="9 10" id="KW-0961">Cell wall biogenesis/degradation</keyword>
<evidence type="ECO:0000259" key="11">
    <source>
        <dbReference type="Pfam" id="PF03033"/>
    </source>
</evidence>
<keyword evidence="5 10" id="KW-0133">Cell shape</keyword>
<name>A0A328VGD1_9CHLR</name>
<comment type="function">
    <text evidence="10">Cell wall formation. Catalyzes the transfer of a GlcNAc subunit on undecaprenyl-pyrophosphoryl-MurNAc-pentapeptide (lipid intermediate I) to form undecaprenyl-pyrophosphoryl-MurNAc-(pentapeptide)GlcNAc (lipid intermediate II).</text>
</comment>
<gene>
    <name evidence="10" type="primary">murG</name>
    <name evidence="13" type="ORF">A4R35_13505</name>
</gene>
<keyword evidence="1 10" id="KW-1003">Cell membrane</keyword>
<evidence type="ECO:0000313" key="13">
    <source>
        <dbReference type="EMBL" id="RAQ96557.1"/>
    </source>
</evidence>
<protein>
    <recommendedName>
        <fullName evidence="10">UDP-N-acetylglucosamine--N-acetylmuramyl-(pentapeptide) pyrophosphoryl-undecaprenol N-acetylglucosamine transferase</fullName>
        <ecNumber evidence="10">2.4.1.227</ecNumber>
    </recommendedName>
    <alternativeName>
        <fullName evidence="10">Undecaprenyl-PP-MurNAc-pentapeptide-UDPGlcNAc GlcNAc transferase</fullName>
    </alternativeName>
</protein>
<dbReference type="AlphaFoldDB" id="A0A328VGD1"/>
<feature type="domain" description="Glycosyl transferase family 28 C-terminal" evidence="12">
    <location>
        <begin position="191"/>
        <end position="360"/>
    </location>
</feature>
<evidence type="ECO:0000256" key="10">
    <source>
        <dbReference type="HAMAP-Rule" id="MF_00033"/>
    </source>
</evidence>
<evidence type="ECO:0000256" key="2">
    <source>
        <dbReference type="ARBA" id="ARBA00022618"/>
    </source>
</evidence>
<dbReference type="RefSeq" id="WP_189361788.1">
    <property type="nucleotide sequence ID" value="NZ_MCIF01000002.1"/>
</dbReference>
<organism evidence="13 14">
    <name type="scientific">Thermogemmatispora tikiterensis</name>
    <dbReference type="NCBI Taxonomy" id="1825093"/>
    <lineage>
        <taxon>Bacteria</taxon>
        <taxon>Bacillati</taxon>
        <taxon>Chloroflexota</taxon>
        <taxon>Ktedonobacteria</taxon>
        <taxon>Thermogemmatisporales</taxon>
        <taxon>Thermogemmatisporaceae</taxon>
        <taxon>Thermogemmatispora</taxon>
    </lineage>
</organism>
<dbReference type="GO" id="GO:0005886">
    <property type="term" value="C:plasma membrane"/>
    <property type="evidence" value="ECO:0007669"/>
    <property type="project" value="UniProtKB-SubCell"/>
</dbReference>
<dbReference type="NCBIfam" id="TIGR01133">
    <property type="entry name" value="murG"/>
    <property type="match status" value="1"/>
</dbReference>
<keyword evidence="7 10" id="KW-0472">Membrane</keyword>
<dbReference type="HAMAP" id="MF_00033">
    <property type="entry name" value="MurG"/>
    <property type="match status" value="1"/>
</dbReference>
<dbReference type="GO" id="GO:0008360">
    <property type="term" value="P:regulation of cell shape"/>
    <property type="evidence" value="ECO:0007669"/>
    <property type="project" value="UniProtKB-KW"/>
</dbReference>
<dbReference type="EC" id="2.4.1.227" evidence="10"/>
<dbReference type="GO" id="GO:0071555">
    <property type="term" value="P:cell wall organization"/>
    <property type="evidence" value="ECO:0007669"/>
    <property type="project" value="UniProtKB-KW"/>
</dbReference>
<dbReference type="InterPro" id="IPR004276">
    <property type="entry name" value="GlycoTrans_28_N"/>
</dbReference>
<dbReference type="GO" id="GO:0005975">
    <property type="term" value="P:carbohydrate metabolic process"/>
    <property type="evidence" value="ECO:0007669"/>
    <property type="project" value="InterPro"/>
</dbReference>
<comment type="catalytic activity">
    <reaction evidence="10">
        <text>di-trans,octa-cis-undecaprenyl diphospho-N-acetyl-alpha-D-muramoyl-L-alanyl-D-glutamyl-meso-2,6-diaminopimeloyl-D-alanyl-D-alanine + UDP-N-acetyl-alpha-D-glucosamine = di-trans,octa-cis-undecaprenyl diphospho-[N-acetyl-alpha-D-glucosaminyl-(1-&gt;4)]-N-acetyl-alpha-D-muramoyl-L-alanyl-D-glutamyl-meso-2,6-diaminopimeloyl-D-alanyl-D-alanine + UDP + H(+)</text>
        <dbReference type="Rhea" id="RHEA:31227"/>
        <dbReference type="ChEBI" id="CHEBI:15378"/>
        <dbReference type="ChEBI" id="CHEBI:57705"/>
        <dbReference type="ChEBI" id="CHEBI:58223"/>
        <dbReference type="ChEBI" id="CHEBI:61387"/>
        <dbReference type="ChEBI" id="CHEBI:61388"/>
        <dbReference type="EC" id="2.4.1.227"/>
    </reaction>
</comment>
<dbReference type="Gene3D" id="3.40.50.2000">
    <property type="entry name" value="Glycogen Phosphorylase B"/>
    <property type="match status" value="2"/>
</dbReference>
<evidence type="ECO:0000256" key="1">
    <source>
        <dbReference type="ARBA" id="ARBA00022475"/>
    </source>
</evidence>
<feature type="binding site" evidence="10">
    <location>
        <position position="197"/>
    </location>
    <ligand>
        <name>UDP-N-acetyl-alpha-D-glucosamine</name>
        <dbReference type="ChEBI" id="CHEBI:57705"/>
    </ligand>
</feature>
<dbReference type="CDD" id="cd03785">
    <property type="entry name" value="GT28_MurG"/>
    <property type="match status" value="1"/>
</dbReference>
<comment type="similarity">
    <text evidence="10">Belongs to the glycosyltransferase 28 family. MurG subfamily.</text>
</comment>
<dbReference type="GO" id="GO:0009252">
    <property type="term" value="P:peptidoglycan biosynthetic process"/>
    <property type="evidence" value="ECO:0007669"/>
    <property type="project" value="UniProtKB-UniRule"/>
</dbReference>
<comment type="pathway">
    <text evidence="10">Cell wall biogenesis; peptidoglycan biosynthesis.</text>
</comment>
<keyword evidence="6 10" id="KW-0573">Peptidoglycan synthesis</keyword>
<dbReference type="PANTHER" id="PTHR21015">
    <property type="entry name" value="UDP-N-ACETYLGLUCOSAMINE--N-ACETYLMURAMYL-(PENTAPEPTIDE) PYROPHOSPHORYL-UNDECAPRENOL N-ACETYLGLUCOSAMINE TRANSFERASE 1"/>
    <property type="match status" value="1"/>
</dbReference>
<keyword evidence="2 10" id="KW-0132">Cell division</keyword>
<keyword evidence="14" id="KW-1185">Reference proteome</keyword>
<dbReference type="InterPro" id="IPR007235">
    <property type="entry name" value="Glyco_trans_28_C"/>
</dbReference>
<accession>A0A328VGD1</accession>
<dbReference type="UniPathway" id="UPA00219"/>
<dbReference type="GO" id="GO:0051301">
    <property type="term" value="P:cell division"/>
    <property type="evidence" value="ECO:0007669"/>
    <property type="project" value="UniProtKB-KW"/>
</dbReference>
<sequence length="384" mass="41060">MRILVSGGGTGGHIYPALAVATQLQRTFQAEILYLGSDDGLEAELAPAAGLPFVTVKAGKLARYVSWRTVTGLARVPVGIVQAIGVVRRFRPQVVFTSGGYVAVPAGLAAWLHRVPLLMHQQDVPANLSNRLLAPLATCISLAFEDSRVYFPARKTLHVGNPVRQAILDVRQVSVEQARQQLGLDPRCPLLLVTGGSQGARHLNQVTCRALPALLERCQVLHISGKKLFQETETLARRTLAALTEELRGRYRLVPYLDAEMALALQAADVVVCRAGAATLSELAVLGKPSILVPLPPAIGSSPQEANAAMFGRRRAALVVRNDDLTPQVLAGHVETLLTSPTYREAMVRALSALARPDATEAIAEAVARLAGVAPTREEQASLC</sequence>
<dbReference type="EMBL" id="MCIF01000002">
    <property type="protein sequence ID" value="RAQ96557.1"/>
    <property type="molecule type" value="Genomic_DNA"/>
</dbReference>
<proteinExistence type="inferred from homology"/>
<keyword evidence="8 10" id="KW-0131">Cell cycle</keyword>
<comment type="caution">
    <text evidence="13">The sequence shown here is derived from an EMBL/GenBank/DDBJ whole genome shotgun (WGS) entry which is preliminary data.</text>
</comment>
<evidence type="ECO:0000256" key="3">
    <source>
        <dbReference type="ARBA" id="ARBA00022676"/>
    </source>
</evidence>